<evidence type="ECO:0008006" key="4">
    <source>
        <dbReference type="Google" id="ProtNLM"/>
    </source>
</evidence>
<organism evidence="2 3">
    <name type="scientific">Diplodia intermedia</name>
    <dbReference type="NCBI Taxonomy" id="856260"/>
    <lineage>
        <taxon>Eukaryota</taxon>
        <taxon>Fungi</taxon>
        <taxon>Dikarya</taxon>
        <taxon>Ascomycota</taxon>
        <taxon>Pezizomycotina</taxon>
        <taxon>Dothideomycetes</taxon>
        <taxon>Dothideomycetes incertae sedis</taxon>
        <taxon>Botryosphaeriales</taxon>
        <taxon>Botryosphaeriaceae</taxon>
        <taxon>Diplodia</taxon>
    </lineage>
</organism>
<reference evidence="2 3" key="1">
    <citation type="journal article" date="2023" name="Plant Dis.">
        <title>First Report of Diplodia intermedia Causing Canker and Dieback Diseases on Apple Trees in Canada.</title>
        <authorList>
            <person name="Ellouze W."/>
            <person name="Ilyukhin E."/>
            <person name="Sulman M."/>
            <person name="Ali S."/>
        </authorList>
    </citation>
    <scope>NUCLEOTIDE SEQUENCE [LARGE SCALE GENOMIC DNA]</scope>
    <source>
        <strain evidence="2 3">M45-28</strain>
    </source>
</reference>
<dbReference type="Proteomes" id="UP001521184">
    <property type="component" value="Unassembled WGS sequence"/>
</dbReference>
<name>A0ABR3TX09_9PEZI</name>
<comment type="caution">
    <text evidence="2">The sequence shown here is derived from an EMBL/GenBank/DDBJ whole genome shotgun (WGS) entry which is preliminary data.</text>
</comment>
<protein>
    <recommendedName>
        <fullName evidence="4">25S rRNA (Uridine(2843)-N(3))-methyltransferase</fullName>
    </recommendedName>
</protein>
<sequence>MAPRSAAAKLAKRNKTKKTANPPKRSDAPQRPGATEVSAKIPLELQQLLLNVFRNAFPSRFGSDLKPLLQEVKQHLYNRDFLTAFGKAEYLEAYAVRWSPSRALGYLQIFNDLDQHFLTIKEPGSGDSGNPWRVVCLGGGAGAEIVGLAGLLRQLVRKETLSESTQDEGLSPDAAMPAPTQPLFEISVIDIANWTPVVTNLQSAITTAPTLSQYASTAAKENNVELLSPHLFTTASLQQDVLTMPAEDLSAQLHNADLITLMFTLNELYSTSLAKTQAFLMRLTSILQQGSLLLVVDSPGSYSTVTLNGAEKQYPMHWLLDHTLLSVPKDARSNKEGPKWEKVHSDESRWFRLPDGLKYPIDLENMRYQIHLYRRLP</sequence>
<evidence type="ECO:0000256" key="1">
    <source>
        <dbReference type="SAM" id="MobiDB-lite"/>
    </source>
</evidence>
<proteinExistence type="predicted"/>
<evidence type="ECO:0000313" key="2">
    <source>
        <dbReference type="EMBL" id="KAL1646110.1"/>
    </source>
</evidence>
<dbReference type="InterPro" id="IPR021463">
    <property type="entry name" value="Methyltransf_34"/>
</dbReference>
<keyword evidence="3" id="KW-1185">Reference proteome</keyword>
<accession>A0ABR3TX09</accession>
<evidence type="ECO:0000313" key="3">
    <source>
        <dbReference type="Proteomes" id="UP001521184"/>
    </source>
</evidence>
<gene>
    <name evidence="2" type="ORF">SLS58_003530</name>
</gene>
<dbReference type="EMBL" id="JAKEKT020000017">
    <property type="protein sequence ID" value="KAL1646110.1"/>
    <property type="molecule type" value="Genomic_DNA"/>
</dbReference>
<dbReference type="Pfam" id="PF11312">
    <property type="entry name" value="Methyltransf_34"/>
    <property type="match status" value="1"/>
</dbReference>
<feature type="region of interest" description="Disordered" evidence="1">
    <location>
        <begin position="1"/>
        <end position="35"/>
    </location>
</feature>